<keyword evidence="1" id="KW-0732">Signal</keyword>
<reference evidence="2 3" key="1">
    <citation type="submission" date="2019-12" db="EMBL/GenBank/DDBJ databases">
        <title>The draft genomic sequence of strain Chitinophaga oryziterrae JCM 16595.</title>
        <authorList>
            <person name="Zhang X."/>
        </authorList>
    </citation>
    <scope>NUCLEOTIDE SEQUENCE [LARGE SCALE GENOMIC DNA]</scope>
    <source>
        <strain evidence="2 3">JCM 16595</strain>
    </source>
</reference>
<evidence type="ECO:0000313" key="2">
    <source>
        <dbReference type="EMBL" id="MVT42056.1"/>
    </source>
</evidence>
<dbReference type="RefSeq" id="WP_157300690.1">
    <property type="nucleotide sequence ID" value="NZ_BAAAZB010000005.1"/>
</dbReference>
<dbReference type="OrthoDB" id="657403at2"/>
<organism evidence="2 3">
    <name type="scientific">Chitinophaga oryziterrae</name>
    <dbReference type="NCBI Taxonomy" id="1031224"/>
    <lineage>
        <taxon>Bacteria</taxon>
        <taxon>Pseudomonadati</taxon>
        <taxon>Bacteroidota</taxon>
        <taxon>Chitinophagia</taxon>
        <taxon>Chitinophagales</taxon>
        <taxon>Chitinophagaceae</taxon>
        <taxon>Chitinophaga</taxon>
    </lineage>
</organism>
<feature type="signal peptide" evidence="1">
    <location>
        <begin position="1"/>
        <end position="29"/>
    </location>
</feature>
<accession>A0A6N8JCI3</accession>
<dbReference type="AlphaFoldDB" id="A0A6N8JCI3"/>
<sequence length="125" mass="14448">MKRTRTIQIKAFFLLVVFALNTMAGFACAVGMELIAHHHDKHHHHKTSDKQDDHCCNKHVIKFSQLDKLLARSVNTGIESPVTFIFLPSFYLPYLAPSFKTEKPIPRQRFFNPPDIRVSIQSFQI</sequence>
<evidence type="ECO:0000256" key="1">
    <source>
        <dbReference type="SAM" id="SignalP"/>
    </source>
</evidence>
<protein>
    <submittedName>
        <fullName evidence="2">Uncharacterized protein</fullName>
    </submittedName>
</protein>
<name>A0A6N8JCI3_9BACT</name>
<dbReference type="EMBL" id="WRXO01000004">
    <property type="protein sequence ID" value="MVT42056.1"/>
    <property type="molecule type" value="Genomic_DNA"/>
</dbReference>
<proteinExistence type="predicted"/>
<dbReference type="PROSITE" id="PS51257">
    <property type="entry name" value="PROKAR_LIPOPROTEIN"/>
    <property type="match status" value="1"/>
</dbReference>
<dbReference type="Proteomes" id="UP000468388">
    <property type="component" value="Unassembled WGS sequence"/>
</dbReference>
<evidence type="ECO:0000313" key="3">
    <source>
        <dbReference type="Proteomes" id="UP000468388"/>
    </source>
</evidence>
<gene>
    <name evidence="2" type="ORF">GO495_15800</name>
</gene>
<feature type="chain" id="PRO_5026848289" evidence="1">
    <location>
        <begin position="30"/>
        <end position="125"/>
    </location>
</feature>
<comment type="caution">
    <text evidence="2">The sequence shown here is derived from an EMBL/GenBank/DDBJ whole genome shotgun (WGS) entry which is preliminary data.</text>
</comment>
<keyword evidence="3" id="KW-1185">Reference proteome</keyword>